<dbReference type="PANTHER" id="PTHR10458">
    <property type="entry name" value="PEPTIDE DEFORMYLASE"/>
    <property type="match status" value="1"/>
</dbReference>
<dbReference type="PRINTS" id="PR01576">
    <property type="entry name" value="PDEFORMYLASE"/>
</dbReference>
<dbReference type="NCBIfam" id="TIGR00079">
    <property type="entry name" value="pept_deformyl"/>
    <property type="match status" value="1"/>
</dbReference>
<dbReference type="EC" id="3.5.1.88" evidence="2"/>
<gene>
    <name evidence="2 3" type="primary">def</name>
    <name evidence="3" type="ORF">COV54_02000</name>
</gene>
<evidence type="ECO:0000313" key="3">
    <source>
        <dbReference type="EMBL" id="PIR06914.1"/>
    </source>
</evidence>
<dbReference type="AlphaFoldDB" id="A0A2H0NDH1"/>
<dbReference type="InterPro" id="IPR023635">
    <property type="entry name" value="Peptide_deformylase"/>
</dbReference>
<feature type="binding site" evidence="2">
    <location>
        <position position="142"/>
    </location>
    <ligand>
        <name>Fe cation</name>
        <dbReference type="ChEBI" id="CHEBI:24875"/>
    </ligand>
</feature>
<reference evidence="3 4" key="1">
    <citation type="submission" date="2017-09" db="EMBL/GenBank/DDBJ databases">
        <title>Depth-based differentiation of microbial function through sediment-hosted aquifers and enrichment of novel symbionts in the deep terrestrial subsurface.</title>
        <authorList>
            <person name="Probst A.J."/>
            <person name="Ladd B."/>
            <person name="Jarett J.K."/>
            <person name="Geller-Mcgrath D.E."/>
            <person name="Sieber C.M."/>
            <person name="Emerson J.B."/>
            <person name="Anantharaman K."/>
            <person name="Thomas B.C."/>
            <person name="Malmstrom R."/>
            <person name="Stieglmeier M."/>
            <person name="Klingl A."/>
            <person name="Woyke T."/>
            <person name="Ryan C.M."/>
            <person name="Banfield J.F."/>
        </authorList>
    </citation>
    <scope>NUCLEOTIDE SEQUENCE [LARGE SCALE GENOMIC DNA]</scope>
    <source>
        <strain evidence="3">CG11_big_fil_rev_8_21_14_0_20_38_23</strain>
    </source>
</reference>
<dbReference type="HAMAP" id="MF_00163">
    <property type="entry name" value="Pep_deformylase"/>
    <property type="match status" value="1"/>
</dbReference>
<dbReference type="NCBIfam" id="NF001159">
    <property type="entry name" value="PRK00150.1-3"/>
    <property type="match status" value="1"/>
</dbReference>
<dbReference type="EMBL" id="PCWR01000046">
    <property type="protein sequence ID" value="PIR06914.1"/>
    <property type="molecule type" value="Genomic_DNA"/>
</dbReference>
<comment type="function">
    <text evidence="2">Removes the formyl group from the N-terminal Met of newly synthesized proteins. Requires at least a dipeptide for an efficient rate of reaction. N-terminal L-methionine is a prerequisite for activity but the enzyme has broad specificity at other positions.</text>
</comment>
<dbReference type="GO" id="GO:0046872">
    <property type="term" value="F:metal ion binding"/>
    <property type="evidence" value="ECO:0007669"/>
    <property type="project" value="UniProtKB-KW"/>
</dbReference>
<evidence type="ECO:0000313" key="4">
    <source>
        <dbReference type="Proteomes" id="UP000228867"/>
    </source>
</evidence>
<feature type="active site" evidence="2">
    <location>
        <position position="143"/>
    </location>
</feature>
<dbReference type="CDD" id="cd00487">
    <property type="entry name" value="Pep_deformylase"/>
    <property type="match status" value="1"/>
</dbReference>
<organism evidence="3 4">
    <name type="scientific">Candidatus Jorgensenbacteria bacterium CG11_big_fil_rev_8_21_14_0_20_38_23</name>
    <dbReference type="NCBI Taxonomy" id="1974594"/>
    <lineage>
        <taxon>Bacteria</taxon>
        <taxon>Candidatus Joergenseniibacteriota</taxon>
    </lineage>
</organism>
<comment type="similarity">
    <text evidence="1 2">Belongs to the polypeptide deformylase family.</text>
</comment>
<dbReference type="GO" id="GO:0042586">
    <property type="term" value="F:peptide deformylase activity"/>
    <property type="evidence" value="ECO:0007669"/>
    <property type="project" value="UniProtKB-UniRule"/>
</dbReference>
<proteinExistence type="inferred from homology"/>
<keyword evidence="2" id="KW-0479">Metal-binding</keyword>
<dbReference type="GO" id="GO:0006412">
    <property type="term" value="P:translation"/>
    <property type="evidence" value="ECO:0007669"/>
    <property type="project" value="UniProtKB-UniRule"/>
</dbReference>
<dbReference type="Proteomes" id="UP000228867">
    <property type="component" value="Unassembled WGS sequence"/>
</dbReference>
<dbReference type="SUPFAM" id="SSF56420">
    <property type="entry name" value="Peptide deformylase"/>
    <property type="match status" value="1"/>
</dbReference>
<dbReference type="Gene3D" id="3.90.45.10">
    <property type="entry name" value="Peptide deformylase"/>
    <property type="match status" value="1"/>
</dbReference>
<evidence type="ECO:0000256" key="2">
    <source>
        <dbReference type="HAMAP-Rule" id="MF_00163"/>
    </source>
</evidence>
<keyword evidence="2" id="KW-0408">Iron</keyword>
<evidence type="ECO:0000256" key="1">
    <source>
        <dbReference type="ARBA" id="ARBA00010759"/>
    </source>
</evidence>
<dbReference type="Pfam" id="PF01327">
    <property type="entry name" value="Pep_deformylase"/>
    <property type="match status" value="1"/>
</dbReference>
<sequence>MEKHKVLTIDQKESKILHQSLEKVDFSEIPKKELKELAKKMRQIMKEAKGIGLSANQIGLDLRFFVAEVPDSQGRCKFYALANPEIIKRYEEKEVLEEGCLSVPGMVGVVERPSKVIISGFDTNGRKVKIKAWGLLARVFQHEIDHLDGILFIDRTKEAYKIPKND</sequence>
<name>A0A2H0NDH1_9BACT</name>
<protein>
    <recommendedName>
        <fullName evidence="2">Peptide deformylase</fullName>
        <shortName evidence="2">PDF</shortName>
        <ecNumber evidence="2">3.5.1.88</ecNumber>
    </recommendedName>
    <alternativeName>
        <fullName evidence="2">Polypeptide deformylase</fullName>
    </alternativeName>
</protein>
<comment type="caution">
    <text evidence="3">The sequence shown here is derived from an EMBL/GenBank/DDBJ whole genome shotgun (WGS) entry which is preliminary data.</text>
</comment>
<feature type="binding site" evidence="2">
    <location>
        <position position="100"/>
    </location>
    <ligand>
        <name>Fe cation</name>
        <dbReference type="ChEBI" id="CHEBI:24875"/>
    </ligand>
</feature>
<feature type="binding site" evidence="2">
    <location>
        <position position="146"/>
    </location>
    <ligand>
        <name>Fe cation</name>
        <dbReference type="ChEBI" id="CHEBI:24875"/>
    </ligand>
</feature>
<comment type="catalytic activity">
    <reaction evidence="2">
        <text>N-terminal N-formyl-L-methionyl-[peptide] + H2O = N-terminal L-methionyl-[peptide] + formate</text>
        <dbReference type="Rhea" id="RHEA:24420"/>
        <dbReference type="Rhea" id="RHEA-COMP:10639"/>
        <dbReference type="Rhea" id="RHEA-COMP:10640"/>
        <dbReference type="ChEBI" id="CHEBI:15377"/>
        <dbReference type="ChEBI" id="CHEBI:15740"/>
        <dbReference type="ChEBI" id="CHEBI:49298"/>
        <dbReference type="ChEBI" id="CHEBI:64731"/>
        <dbReference type="EC" id="3.5.1.88"/>
    </reaction>
</comment>
<comment type="cofactor">
    <cofactor evidence="2">
        <name>Fe(2+)</name>
        <dbReference type="ChEBI" id="CHEBI:29033"/>
    </cofactor>
    <text evidence="2">Binds 1 Fe(2+) ion.</text>
</comment>
<keyword evidence="2" id="KW-0648">Protein biosynthesis</keyword>
<dbReference type="PANTHER" id="PTHR10458:SF22">
    <property type="entry name" value="PEPTIDE DEFORMYLASE"/>
    <property type="match status" value="1"/>
</dbReference>
<dbReference type="PIRSF" id="PIRSF004749">
    <property type="entry name" value="Pep_def"/>
    <property type="match status" value="1"/>
</dbReference>
<keyword evidence="2" id="KW-0378">Hydrolase</keyword>
<accession>A0A2H0NDH1</accession>
<dbReference type="InterPro" id="IPR036821">
    <property type="entry name" value="Peptide_deformylase_sf"/>
</dbReference>